<dbReference type="PANTHER" id="PTHR43102">
    <property type="entry name" value="SLR1143 PROTEIN"/>
    <property type="match status" value="1"/>
</dbReference>
<dbReference type="GO" id="GO:0008270">
    <property type="term" value="F:zinc ion binding"/>
    <property type="evidence" value="ECO:0007669"/>
    <property type="project" value="UniProtKB-KW"/>
</dbReference>
<evidence type="ECO:0000256" key="5">
    <source>
        <dbReference type="SAM" id="MobiDB-lite"/>
    </source>
</evidence>
<dbReference type="InterPro" id="IPR017455">
    <property type="entry name" value="Znf_FYVE-rel"/>
</dbReference>
<dbReference type="PANTHER" id="PTHR43102:SF2">
    <property type="entry name" value="GAF DOMAIN-CONTAINING PROTEIN"/>
    <property type="match status" value="1"/>
</dbReference>
<evidence type="ECO:0000256" key="3">
    <source>
        <dbReference type="ARBA" id="ARBA00022833"/>
    </source>
</evidence>
<dbReference type="CDD" id="cd00065">
    <property type="entry name" value="FYVE_like_SF"/>
    <property type="match status" value="1"/>
</dbReference>
<organism evidence="7 8">
    <name type="scientific">Aphanomyces euteiches</name>
    <dbReference type="NCBI Taxonomy" id="100861"/>
    <lineage>
        <taxon>Eukaryota</taxon>
        <taxon>Sar</taxon>
        <taxon>Stramenopiles</taxon>
        <taxon>Oomycota</taxon>
        <taxon>Saprolegniomycetes</taxon>
        <taxon>Saprolegniales</taxon>
        <taxon>Verrucalvaceae</taxon>
        <taxon>Aphanomyces</taxon>
    </lineage>
</organism>
<feature type="compositionally biased region" description="Low complexity" evidence="5">
    <location>
        <begin position="77"/>
        <end position="88"/>
    </location>
</feature>
<feature type="region of interest" description="Disordered" evidence="5">
    <location>
        <begin position="582"/>
        <end position="630"/>
    </location>
</feature>
<keyword evidence="8" id="KW-1185">Reference proteome</keyword>
<dbReference type="SUPFAM" id="SSF57903">
    <property type="entry name" value="FYVE/PHD zinc finger"/>
    <property type="match status" value="1"/>
</dbReference>
<accession>A0A6G0XRJ3</accession>
<name>A0A6G0XRJ3_9STRA</name>
<evidence type="ECO:0000256" key="1">
    <source>
        <dbReference type="ARBA" id="ARBA00022723"/>
    </source>
</evidence>
<evidence type="ECO:0000313" key="7">
    <source>
        <dbReference type="EMBL" id="KAF0743059.1"/>
    </source>
</evidence>
<dbReference type="SMART" id="SM00064">
    <property type="entry name" value="FYVE"/>
    <property type="match status" value="1"/>
</dbReference>
<evidence type="ECO:0000256" key="4">
    <source>
        <dbReference type="PROSITE-ProRule" id="PRU00091"/>
    </source>
</evidence>
<protein>
    <recommendedName>
        <fullName evidence="6">FYVE-type domain-containing protein</fullName>
    </recommendedName>
</protein>
<dbReference type="PROSITE" id="PS50178">
    <property type="entry name" value="ZF_FYVE"/>
    <property type="match status" value="1"/>
</dbReference>
<feature type="region of interest" description="Disordered" evidence="5">
    <location>
        <begin position="477"/>
        <end position="501"/>
    </location>
</feature>
<gene>
    <name evidence="7" type="ORF">Ae201684_002117</name>
</gene>
<reference evidence="7 8" key="1">
    <citation type="submission" date="2019-07" db="EMBL/GenBank/DDBJ databases">
        <title>Genomics analysis of Aphanomyces spp. identifies a new class of oomycete effector associated with host adaptation.</title>
        <authorList>
            <person name="Gaulin E."/>
        </authorList>
    </citation>
    <scope>NUCLEOTIDE SEQUENCE [LARGE SCALE GENOMIC DNA]</scope>
    <source>
        <strain evidence="7 8">ATCC 201684</strain>
    </source>
</reference>
<evidence type="ECO:0000256" key="2">
    <source>
        <dbReference type="ARBA" id="ARBA00022771"/>
    </source>
</evidence>
<feature type="region of interest" description="Disordered" evidence="5">
    <location>
        <begin position="418"/>
        <end position="445"/>
    </location>
</feature>
<dbReference type="Gene3D" id="3.30.40.10">
    <property type="entry name" value="Zinc/RING finger domain, C3HC4 (zinc finger)"/>
    <property type="match status" value="1"/>
</dbReference>
<dbReference type="InterPro" id="IPR013083">
    <property type="entry name" value="Znf_RING/FYVE/PHD"/>
</dbReference>
<evidence type="ECO:0000259" key="6">
    <source>
        <dbReference type="PROSITE" id="PS50178"/>
    </source>
</evidence>
<keyword evidence="3" id="KW-0862">Zinc</keyword>
<dbReference type="EMBL" id="VJMJ01000022">
    <property type="protein sequence ID" value="KAF0743059.1"/>
    <property type="molecule type" value="Genomic_DNA"/>
</dbReference>
<dbReference type="InterPro" id="IPR011011">
    <property type="entry name" value="Znf_FYVE_PHD"/>
</dbReference>
<sequence length="643" mass="72193">MQVVGNLMDSSLPMYVTRSSPDADDTIPSYRRWLHSVASKGFPPLIEEKLRHAAHIKSQELLFQDTSVASHHRHRQNSSSKSGSSGPVVSKNSLWTFNKEKNGVLLCHGYSASGEYMVKASVNASTRVAPLATMLDMNTSKAFNDTMSQLGSSWFGEGEVISSLREPSSVHDMYFRWMTWGVDADLKDFTFLSHTKLYDGQRDEVDGSMGDDDIEFMTQLWDSVDLFPLPCPHTERTVMKNSGFLVERTRDRDVCRVSFVLCIDRNRKREKWMDRMAYTLVHEIAVKCRDVSAIQVALKHEFGNEHHCSTCLKTFTMFRRRHHCRLCTGAICNVCSTTLTIGTTDRKAVRACLACSTSSNESTFNRRLLMTSRRYGRAVSAQYSIMDFQGDLRTSRKSGRAVSSHYSIMDTQRDLRSTNSSHIDPLAPSTAVPSPRSSSRSSNRSGRLLLDDIVAAKAIQAPPVPLPSSYQLLQHHQLPKKSFRSSTTTTLSSQELSPPTNEFAKLQAGLVLAMEDGQRSRQPSSRDSLPLESYAWEADVAPTAPTKPTNTAYVFQGGSMESRPDSWRRTEPRAVVPDLDEETDTFDMSSRTASSPRNDLIPLPRDLSQPFMSHNTTFRPPPSREQDSFVRPSLISVCSDYEF</sequence>
<comment type="caution">
    <text evidence="7">The sequence shown here is derived from an EMBL/GenBank/DDBJ whole genome shotgun (WGS) entry which is preliminary data.</text>
</comment>
<proteinExistence type="predicted"/>
<feature type="compositionally biased region" description="Low complexity" evidence="5">
    <location>
        <begin position="485"/>
        <end position="500"/>
    </location>
</feature>
<keyword evidence="1" id="KW-0479">Metal-binding</keyword>
<feature type="domain" description="FYVE-type" evidence="6">
    <location>
        <begin position="302"/>
        <end position="360"/>
    </location>
</feature>
<keyword evidence="2 4" id="KW-0863">Zinc-finger</keyword>
<feature type="compositionally biased region" description="Low complexity" evidence="5">
    <location>
        <begin position="434"/>
        <end position="445"/>
    </location>
</feature>
<dbReference type="InterPro" id="IPR000306">
    <property type="entry name" value="Znf_FYVE"/>
</dbReference>
<dbReference type="VEuPathDB" id="FungiDB:AeMF1_015794"/>
<feature type="compositionally biased region" description="Polar residues" evidence="5">
    <location>
        <begin position="586"/>
        <end position="597"/>
    </location>
</feature>
<evidence type="ECO:0000313" key="8">
    <source>
        <dbReference type="Proteomes" id="UP000481153"/>
    </source>
</evidence>
<dbReference type="Proteomes" id="UP000481153">
    <property type="component" value="Unassembled WGS sequence"/>
</dbReference>
<dbReference type="AlphaFoldDB" id="A0A6G0XRJ3"/>
<dbReference type="Pfam" id="PF01363">
    <property type="entry name" value="FYVE"/>
    <property type="match status" value="1"/>
</dbReference>
<feature type="region of interest" description="Disordered" evidence="5">
    <location>
        <begin position="67"/>
        <end position="88"/>
    </location>
</feature>